<dbReference type="Proteomes" id="UP000612899">
    <property type="component" value="Unassembled WGS sequence"/>
</dbReference>
<evidence type="ECO:0000313" key="1">
    <source>
        <dbReference type="EMBL" id="GIH08090.1"/>
    </source>
</evidence>
<sequence>MAMVMVCRMPIDYLYPLEQTGQQYVVNGRAATPEVLALEAASGEHSCFLVSAHIGDLEREDRIWFRASLPEQRLVAMGWVQAPAYEGTDDGLWRVVVAFDRDISRRLQQDRDAPVVRAARQAVWEATAEESAALKRYAGLKALT</sequence>
<keyword evidence="2" id="KW-1185">Reference proteome</keyword>
<reference evidence="1" key="1">
    <citation type="submission" date="2021-01" db="EMBL/GenBank/DDBJ databases">
        <title>Whole genome shotgun sequence of Rhizocola hellebori NBRC 109834.</title>
        <authorList>
            <person name="Komaki H."/>
            <person name="Tamura T."/>
        </authorList>
    </citation>
    <scope>NUCLEOTIDE SEQUENCE</scope>
    <source>
        <strain evidence="1">NBRC 109834</strain>
    </source>
</reference>
<dbReference type="AlphaFoldDB" id="A0A8J3QEF3"/>
<evidence type="ECO:0000313" key="2">
    <source>
        <dbReference type="Proteomes" id="UP000612899"/>
    </source>
</evidence>
<name>A0A8J3QEF3_9ACTN</name>
<proteinExistence type="predicted"/>
<protein>
    <submittedName>
        <fullName evidence="1">Uncharacterized protein</fullName>
    </submittedName>
</protein>
<gene>
    <name evidence="1" type="ORF">Rhe02_61570</name>
</gene>
<organism evidence="1 2">
    <name type="scientific">Rhizocola hellebori</name>
    <dbReference type="NCBI Taxonomy" id="1392758"/>
    <lineage>
        <taxon>Bacteria</taxon>
        <taxon>Bacillati</taxon>
        <taxon>Actinomycetota</taxon>
        <taxon>Actinomycetes</taxon>
        <taxon>Micromonosporales</taxon>
        <taxon>Micromonosporaceae</taxon>
        <taxon>Rhizocola</taxon>
    </lineage>
</organism>
<comment type="caution">
    <text evidence="1">The sequence shown here is derived from an EMBL/GenBank/DDBJ whole genome shotgun (WGS) entry which is preliminary data.</text>
</comment>
<dbReference type="EMBL" id="BONY01000044">
    <property type="protein sequence ID" value="GIH08090.1"/>
    <property type="molecule type" value="Genomic_DNA"/>
</dbReference>
<accession>A0A8J3QEF3</accession>